<evidence type="ECO:0000256" key="2">
    <source>
        <dbReference type="ARBA" id="ARBA00023098"/>
    </source>
</evidence>
<dbReference type="SUPFAM" id="SSF53474">
    <property type="entry name" value="alpha/beta-Hydrolases"/>
    <property type="match status" value="1"/>
</dbReference>
<dbReference type="GO" id="GO:0016787">
    <property type="term" value="F:hydrolase activity"/>
    <property type="evidence" value="ECO:0007669"/>
    <property type="project" value="UniProtKB-KW"/>
</dbReference>
<sequence>MRQRFSSINTGTQTQIGYKELFEVITDDGVPLIVTRKLPLLQKRSLTPVLLIHGLGQNRHFWDLAGRSFADFLVMQGYDVFIAELRGHGLSRANGAPYPKSFEEYVDYDVPALIDFICRRTEHKKIYLIGHSLGGAICYGASSEMQRQLKGFVSICGPFNFGKGTRVIRPLAKTYTFLNHHINLHRFFPHHLNIDVVGALSNRALRFLDNEKNRWFAPLWVPQTIEQPFLTNLLLKAFDRTGMPVFSTLLSWASEGRFLSTNRQHDYEQSIRQITTPVLFLSADKDRVVPPESIAGAYDKIGSVDRQWREFGKPEDHRHFGHMDIICGQDAPEKVWPVVSDWLQQRDNQ</sequence>
<evidence type="ECO:0000259" key="3">
    <source>
        <dbReference type="Pfam" id="PF00561"/>
    </source>
</evidence>
<dbReference type="RefSeq" id="WP_284382013.1">
    <property type="nucleotide sequence ID" value="NZ_BSNM01000015.1"/>
</dbReference>
<feature type="domain" description="AB hydrolase-1" evidence="3">
    <location>
        <begin position="48"/>
        <end position="304"/>
    </location>
</feature>
<organism evidence="4 5">
    <name type="scientific">Litoribrevibacter albus</name>
    <dbReference type="NCBI Taxonomy" id="1473156"/>
    <lineage>
        <taxon>Bacteria</taxon>
        <taxon>Pseudomonadati</taxon>
        <taxon>Pseudomonadota</taxon>
        <taxon>Gammaproteobacteria</taxon>
        <taxon>Oceanospirillales</taxon>
        <taxon>Oceanospirillaceae</taxon>
        <taxon>Litoribrevibacter</taxon>
    </lineage>
</organism>
<dbReference type="InterPro" id="IPR029058">
    <property type="entry name" value="AB_hydrolase_fold"/>
</dbReference>
<evidence type="ECO:0000313" key="5">
    <source>
        <dbReference type="Proteomes" id="UP001161389"/>
    </source>
</evidence>
<evidence type="ECO:0000256" key="1">
    <source>
        <dbReference type="ARBA" id="ARBA00022963"/>
    </source>
</evidence>
<protein>
    <submittedName>
        <fullName evidence="4">Hydrolase</fullName>
    </submittedName>
</protein>
<proteinExistence type="predicted"/>
<evidence type="ECO:0000313" key="4">
    <source>
        <dbReference type="EMBL" id="GLQ32138.1"/>
    </source>
</evidence>
<dbReference type="Proteomes" id="UP001161389">
    <property type="component" value="Unassembled WGS sequence"/>
</dbReference>
<comment type="caution">
    <text evidence="4">The sequence shown here is derived from an EMBL/GenBank/DDBJ whole genome shotgun (WGS) entry which is preliminary data.</text>
</comment>
<keyword evidence="5" id="KW-1185">Reference proteome</keyword>
<dbReference type="AlphaFoldDB" id="A0AA37SC94"/>
<name>A0AA37SC94_9GAMM</name>
<dbReference type="PANTHER" id="PTHR11005">
    <property type="entry name" value="LYSOSOMAL ACID LIPASE-RELATED"/>
    <property type="match status" value="1"/>
</dbReference>
<dbReference type="EMBL" id="BSNM01000015">
    <property type="protein sequence ID" value="GLQ32138.1"/>
    <property type="molecule type" value="Genomic_DNA"/>
</dbReference>
<dbReference type="Pfam" id="PF00561">
    <property type="entry name" value="Abhydrolase_1"/>
    <property type="match status" value="1"/>
</dbReference>
<gene>
    <name evidence="4" type="ORF">GCM10007876_26170</name>
</gene>
<dbReference type="InterPro" id="IPR000073">
    <property type="entry name" value="AB_hydrolase_1"/>
</dbReference>
<keyword evidence="2" id="KW-0443">Lipid metabolism</keyword>
<dbReference type="GO" id="GO:0016042">
    <property type="term" value="P:lipid catabolic process"/>
    <property type="evidence" value="ECO:0007669"/>
    <property type="project" value="UniProtKB-KW"/>
</dbReference>
<accession>A0AA37SC94</accession>
<keyword evidence="1" id="KW-0442">Lipid degradation</keyword>
<keyword evidence="4" id="KW-0378">Hydrolase</keyword>
<reference evidence="4" key="1">
    <citation type="journal article" date="2014" name="Int. J. Syst. Evol. Microbiol.">
        <title>Complete genome sequence of Corynebacterium casei LMG S-19264T (=DSM 44701T), isolated from a smear-ripened cheese.</title>
        <authorList>
            <consortium name="US DOE Joint Genome Institute (JGI-PGF)"/>
            <person name="Walter F."/>
            <person name="Albersmeier A."/>
            <person name="Kalinowski J."/>
            <person name="Ruckert C."/>
        </authorList>
    </citation>
    <scope>NUCLEOTIDE SEQUENCE</scope>
    <source>
        <strain evidence="4">NBRC 110071</strain>
    </source>
</reference>
<dbReference type="Gene3D" id="3.40.50.1820">
    <property type="entry name" value="alpha/beta hydrolase"/>
    <property type="match status" value="1"/>
</dbReference>
<reference evidence="4" key="2">
    <citation type="submission" date="2023-01" db="EMBL/GenBank/DDBJ databases">
        <title>Draft genome sequence of Litoribrevibacter albus strain NBRC 110071.</title>
        <authorList>
            <person name="Sun Q."/>
            <person name="Mori K."/>
        </authorList>
    </citation>
    <scope>NUCLEOTIDE SEQUENCE</scope>
    <source>
        <strain evidence="4">NBRC 110071</strain>
    </source>
</reference>